<comment type="caution">
    <text evidence="1">The sequence shown here is derived from an EMBL/GenBank/DDBJ whole genome shotgun (WGS) entry which is preliminary data.</text>
</comment>
<dbReference type="Pfam" id="PF13376">
    <property type="entry name" value="OmdA"/>
    <property type="match status" value="1"/>
</dbReference>
<keyword evidence="2" id="KW-1185">Reference proteome</keyword>
<dbReference type="AlphaFoldDB" id="A0A916SKZ2"/>
<proteinExistence type="predicted"/>
<sequence length="191" mass="21617">MDVNVERVQAFADAAAFCAWLAENHAQQEEVWLKLYKKSSGIPSVSWAEAVVEALAWGWIDGIKKSHDDQSWFQRFTPRKPRSAWSKTNRAHAERLIAEGRMQEPGMKAVAAAKADGRWDAAYSGSAAMEFPESFLAAIGQNAAARETFERLNRSQLFSMYYRLHSAKKEETRQKLMEKMLGSLARGEAFR</sequence>
<accession>A0A916SKZ2</accession>
<dbReference type="RefSeq" id="WP_188825646.1">
    <property type="nucleotide sequence ID" value="NZ_BMHH01000018.1"/>
</dbReference>
<dbReference type="EMBL" id="BMHH01000018">
    <property type="protein sequence ID" value="GGB05226.1"/>
    <property type="molecule type" value="Genomic_DNA"/>
</dbReference>
<evidence type="ECO:0000313" key="1">
    <source>
        <dbReference type="EMBL" id="GGB05226.1"/>
    </source>
</evidence>
<name>A0A916SKZ2_9HYPH</name>
<reference evidence="1" key="1">
    <citation type="journal article" date="2014" name="Int. J. Syst. Evol. Microbiol.">
        <title>Complete genome sequence of Corynebacterium casei LMG S-19264T (=DSM 44701T), isolated from a smear-ripened cheese.</title>
        <authorList>
            <consortium name="US DOE Joint Genome Institute (JGI-PGF)"/>
            <person name="Walter F."/>
            <person name="Albersmeier A."/>
            <person name="Kalinowski J."/>
            <person name="Ruckert C."/>
        </authorList>
    </citation>
    <scope>NUCLEOTIDE SEQUENCE</scope>
    <source>
        <strain evidence="1">CGMCC 1.15082</strain>
    </source>
</reference>
<organism evidence="1 2">
    <name type="scientific">Brucella endophytica</name>
    <dbReference type="NCBI Taxonomy" id="1963359"/>
    <lineage>
        <taxon>Bacteria</taxon>
        <taxon>Pseudomonadati</taxon>
        <taxon>Pseudomonadota</taxon>
        <taxon>Alphaproteobacteria</taxon>
        <taxon>Hyphomicrobiales</taxon>
        <taxon>Brucellaceae</taxon>
        <taxon>Brucella/Ochrobactrum group</taxon>
        <taxon>Brucella</taxon>
    </lineage>
</organism>
<gene>
    <name evidence="1" type="ORF">GCM10011491_36730</name>
</gene>
<dbReference type="Proteomes" id="UP000646478">
    <property type="component" value="Unassembled WGS sequence"/>
</dbReference>
<evidence type="ECO:0008006" key="3">
    <source>
        <dbReference type="Google" id="ProtNLM"/>
    </source>
</evidence>
<evidence type="ECO:0000313" key="2">
    <source>
        <dbReference type="Proteomes" id="UP000646478"/>
    </source>
</evidence>
<reference evidence="1" key="2">
    <citation type="submission" date="2020-09" db="EMBL/GenBank/DDBJ databases">
        <authorList>
            <person name="Sun Q."/>
            <person name="Zhou Y."/>
        </authorList>
    </citation>
    <scope>NUCLEOTIDE SEQUENCE</scope>
    <source>
        <strain evidence="1">CGMCC 1.15082</strain>
    </source>
</reference>
<protein>
    <recommendedName>
        <fullName evidence="3">Bacteriocin-protection protein</fullName>
    </recommendedName>
</protein>